<proteinExistence type="inferred from homology"/>
<comment type="caution">
    <text evidence="4">Lacks conserved residue(s) required for the propagation of feature annotation.</text>
</comment>
<dbReference type="GO" id="GO:0032259">
    <property type="term" value="P:methylation"/>
    <property type="evidence" value="ECO:0007669"/>
    <property type="project" value="UniProtKB-KW"/>
</dbReference>
<dbReference type="CDD" id="cd02440">
    <property type="entry name" value="AdoMet_MTases"/>
    <property type="match status" value="1"/>
</dbReference>
<evidence type="ECO:0000259" key="5">
    <source>
        <dbReference type="Pfam" id="PF13847"/>
    </source>
</evidence>
<dbReference type="PROSITE" id="PS00092">
    <property type="entry name" value="N6_MTASE"/>
    <property type="match status" value="1"/>
</dbReference>
<keyword evidence="1 4" id="KW-0489">Methyltransferase</keyword>
<evidence type="ECO:0000256" key="4">
    <source>
        <dbReference type="HAMAP-Rule" id="MF_02126"/>
    </source>
</evidence>
<dbReference type="Pfam" id="PF13847">
    <property type="entry name" value="Methyltransf_31"/>
    <property type="match status" value="1"/>
</dbReference>
<name>A0A165LK38_PELLU</name>
<dbReference type="InterPro" id="IPR040758">
    <property type="entry name" value="PrmC_N"/>
</dbReference>
<feature type="binding site" evidence="4">
    <location>
        <position position="202"/>
    </location>
    <ligand>
        <name>S-adenosyl-L-methionine</name>
        <dbReference type="ChEBI" id="CHEBI:59789"/>
    </ligand>
</feature>
<comment type="similarity">
    <text evidence="4">Belongs to the protein N5-glutamine methyltransferase family. PrmC subfamily.</text>
</comment>
<comment type="catalytic activity">
    <reaction evidence="4">
        <text>L-glutaminyl-[peptide chain release factor] + S-adenosyl-L-methionine = N(5)-methyl-L-glutaminyl-[peptide chain release factor] + S-adenosyl-L-homocysteine + H(+)</text>
        <dbReference type="Rhea" id="RHEA:42896"/>
        <dbReference type="Rhea" id="RHEA-COMP:10271"/>
        <dbReference type="Rhea" id="RHEA-COMP:10272"/>
        <dbReference type="ChEBI" id="CHEBI:15378"/>
        <dbReference type="ChEBI" id="CHEBI:30011"/>
        <dbReference type="ChEBI" id="CHEBI:57856"/>
        <dbReference type="ChEBI" id="CHEBI:59789"/>
        <dbReference type="ChEBI" id="CHEBI:61891"/>
        <dbReference type="EC" id="2.1.1.297"/>
    </reaction>
</comment>
<dbReference type="Pfam" id="PF17827">
    <property type="entry name" value="PrmC_N"/>
    <property type="match status" value="1"/>
</dbReference>
<dbReference type="Gene3D" id="3.40.50.150">
    <property type="entry name" value="Vaccinia Virus protein VP39"/>
    <property type="match status" value="1"/>
</dbReference>
<dbReference type="EC" id="2.1.1.297" evidence="4"/>
<feature type="domain" description="Release factor glutamine methyltransferase N-terminal" evidence="6">
    <location>
        <begin position="13"/>
        <end position="82"/>
    </location>
</feature>
<protein>
    <recommendedName>
        <fullName evidence="4">Release factor glutamine methyltransferase</fullName>
        <shortName evidence="4">RF MTase</shortName>
        <ecNumber evidence="4">2.1.1.297</ecNumber>
    </recommendedName>
    <alternativeName>
        <fullName evidence="4">N5-glutamine methyltransferase PrmC</fullName>
    </alternativeName>
    <alternativeName>
        <fullName evidence="4">Protein-(glutamine-N5) MTase PrmC</fullName>
    </alternativeName>
    <alternativeName>
        <fullName evidence="4">Protein-glutamine N-methyltransferase PrmC</fullName>
    </alternativeName>
</protein>
<dbReference type="GO" id="GO:0102559">
    <property type="term" value="F:peptide chain release factor N(5)-glutamine methyltransferase activity"/>
    <property type="evidence" value="ECO:0007669"/>
    <property type="project" value="UniProtKB-EC"/>
</dbReference>
<dbReference type="NCBIfam" id="TIGR00536">
    <property type="entry name" value="hemK_fam"/>
    <property type="match status" value="1"/>
</dbReference>
<comment type="caution">
    <text evidence="7">The sequence shown here is derived from an EMBL/GenBank/DDBJ whole genome shotgun (WGS) entry which is preliminary data.</text>
</comment>
<dbReference type="PANTHER" id="PTHR18895">
    <property type="entry name" value="HEMK METHYLTRANSFERASE"/>
    <property type="match status" value="1"/>
</dbReference>
<feature type="binding site" evidence="4">
    <location>
        <position position="155"/>
    </location>
    <ligand>
        <name>S-adenosyl-L-methionine</name>
        <dbReference type="ChEBI" id="CHEBI:59789"/>
    </ligand>
</feature>
<evidence type="ECO:0000259" key="6">
    <source>
        <dbReference type="Pfam" id="PF17827"/>
    </source>
</evidence>
<sequence>MTKPAQEWQVRGLLKTTAEFFLSKGVDEARLGAELLLAHVLKMARLDLYLQHERPVYPDELERFRELCRQRLGGRPLQYITGEQWFYGLPFHVDRRVLIPRPETELLVEFALELLEADGASASGGVRILDAGTGSGCIALTMALRMPTLQAVGIDVSLDALEVARTNAERHGAGDRVSFAVGDMTDPLFSPPGAPFDMLVSNPPYIPESEWAGLQPEVRDHEPKLALTVPVGMECYQVLSATAGRLLRPGGWIAVEIHADGARGVVKLFEEAGMQDIVVKKDYAGQDRIVGGRLPR</sequence>
<dbReference type="RefSeq" id="WP_303681793.1">
    <property type="nucleotide sequence ID" value="NZ_LVWG01000032.1"/>
</dbReference>
<evidence type="ECO:0000256" key="3">
    <source>
        <dbReference type="ARBA" id="ARBA00022691"/>
    </source>
</evidence>
<dbReference type="InterPro" id="IPR002052">
    <property type="entry name" value="DNA_methylase_N6_adenine_CS"/>
</dbReference>
<dbReference type="PANTHER" id="PTHR18895:SF74">
    <property type="entry name" value="MTRF1L RELEASE FACTOR GLUTAMINE METHYLTRANSFERASE"/>
    <property type="match status" value="1"/>
</dbReference>
<organism evidence="7 8">
    <name type="scientific">Pelodictyon luteolum</name>
    <dbReference type="NCBI Taxonomy" id="1100"/>
    <lineage>
        <taxon>Bacteria</taxon>
        <taxon>Pseudomonadati</taxon>
        <taxon>Chlorobiota</taxon>
        <taxon>Chlorobiia</taxon>
        <taxon>Chlorobiales</taxon>
        <taxon>Chlorobiaceae</taxon>
        <taxon>Chlorobium/Pelodictyon group</taxon>
        <taxon>Pelodictyon</taxon>
    </lineage>
</organism>
<evidence type="ECO:0000313" key="7">
    <source>
        <dbReference type="EMBL" id="KZK74142.1"/>
    </source>
</evidence>
<dbReference type="InterPro" id="IPR004556">
    <property type="entry name" value="HemK-like"/>
</dbReference>
<dbReference type="SUPFAM" id="SSF53335">
    <property type="entry name" value="S-adenosyl-L-methionine-dependent methyltransferases"/>
    <property type="match status" value="1"/>
</dbReference>
<dbReference type="NCBIfam" id="TIGR03534">
    <property type="entry name" value="RF_mod_PrmC"/>
    <property type="match status" value="1"/>
</dbReference>
<evidence type="ECO:0000313" key="8">
    <source>
        <dbReference type="Proteomes" id="UP000076481"/>
    </source>
</evidence>
<dbReference type="HAMAP" id="MF_02126">
    <property type="entry name" value="RF_methyltr_PrmC"/>
    <property type="match status" value="1"/>
</dbReference>
<gene>
    <name evidence="4" type="primary">prmC</name>
    <name evidence="7" type="ORF">A3K90_07175</name>
</gene>
<reference evidence="7 8" key="1">
    <citation type="submission" date="2016-03" db="EMBL/GenBank/DDBJ databases">
        <title>Speciation and ecological success in dimly lit waters: horizontal gene transfer in a green sulfur bacteria bloom unveiled by metagenomic assembly.</title>
        <authorList>
            <person name="Llorens-Mares T."/>
            <person name="Liu Z."/>
            <person name="Allen L.Z."/>
            <person name="Rusch D.B."/>
            <person name="Craig M.T."/>
            <person name="Dupont C.L."/>
            <person name="Bryant D.A."/>
            <person name="Casamayor E.O."/>
        </authorList>
    </citation>
    <scope>NUCLEOTIDE SEQUENCE [LARGE SCALE GENOMIC DNA]</scope>
    <source>
        <strain evidence="7">CIII</strain>
    </source>
</reference>
<dbReference type="Proteomes" id="UP000076481">
    <property type="component" value="Unassembled WGS sequence"/>
</dbReference>
<feature type="binding site" evidence="4">
    <location>
        <begin position="132"/>
        <end position="136"/>
    </location>
    <ligand>
        <name>S-adenosyl-L-methionine</name>
        <dbReference type="ChEBI" id="CHEBI:59789"/>
    </ligand>
</feature>
<dbReference type="InterPro" id="IPR050320">
    <property type="entry name" value="N5-glutamine_MTase"/>
</dbReference>
<feature type="domain" description="Methyltransferase" evidence="5">
    <location>
        <begin position="124"/>
        <end position="257"/>
    </location>
</feature>
<keyword evidence="2 4" id="KW-0808">Transferase</keyword>
<comment type="function">
    <text evidence="4">Methylates the class 1 translation termination release factors RF1/PrfA and RF2/PrfB on the glutamine residue of the universally conserved GGQ motif.</text>
</comment>
<evidence type="ECO:0000256" key="2">
    <source>
        <dbReference type="ARBA" id="ARBA00022679"/>
    </source>
</evidence>
<dbReference type="InterPro" id="IPR025714">
    <property type="entry name" value="Methyltranfer_dom"/>
</dbReference>
<dbReference type="AlphaFoldDB" id="A0A165LK38"/>
<evidence type="ECO:0000256" key="1">
    <source>
        <dbReference type="ARBA" id="ARBA00022603"/>
    </source>
</evidence>
<dbReference type="InterPro" id="IPR029063">
    <property type="entry name" value="SAM-dependent_MTases_sf"/>
</dbReference>
<dbReference type="Gene3D" id="1.10.8.10">
    <property type="entry name" value="DNA helicase RuvA subunit, C-terminal domain"/>
    <property type="match status" value="1"/>
</dbReference>
<dbReference type="GO" id="GO:0003676">
    <property type="term" value="F:nucleic acid binding"/>
    <property type="evidence" value="ECO:0007669"/>
    <property type="project" value="InterPro"/>
</dbReference>
<keyword evidence="3 4" id="KW-0949">S-adenosyl-L-methionine</keyword>
<dbReference type="InterPro" id="IPR019874">
    <property type="entry name" value="RF_methyltr_PrmC"/>
</dbReference>
<feature type="binding site" evidence="4">
    <location>
        <begin position="202"/>
        <end position="205"/>
    </location>
    <ligand>
        <name>substrate</name>
    </ligand>
</feature>
<dbReference type="EMBL" id="LVWG01000032">
    <property type="protein sequence ID" value="KZK74142.1"/>
    <property type="molecule type" value="Genomic_DNA"/>
</dbReference>
<accession>A0A165LK38</accession>